<dbReference type="AlphaFoldDB" id="A0A7W6H7W1"/>
<name>A0A7W6H7W1_9HYPH</name>
<dbReference type="Gene3D" id="1.20.1250.20">
    <property type="entry name" value="MFS general substrate transporter like domains"/>
    <property type="match status" value="2"/>
</dbReference>
<comment type="caution">
    <text evidence="9">The sequence shown here is derived from an EMBL/GenBank/DDBJ whole genome shotgun (WGS) entry which is preliminary data.</text>
</comment>
<keyword evidence="3" id="KW-1003">Cell membrane</keyword>
<feature type="transmembrane region" description="Helical" evidence="7">
    <location>
        <begin position="248"/>
        <end position="272"/>
    </location>
</feature>
<feature type="transmembrane region" description="Helical" evidence="7">
    <location>
        <begin position="144"/>
        <end position="164"/>
    </location>
</feature>
<evidence type="ECO:0000256" key="7">
    <source>
        <dbReference type="SAM" id="Phobius"/>
    </source>
</evidence>
<evidence type="ECO:0000256" key="4">
    <source>
        <dbReference type="ARBA" id="ARBA00022692"/>
    </source>
</evidence>
<feature type="transmembrane region" description="Helical" evidence="7">
    <location>
        <begin position="20"/>
        <end position="44"/>
    </location>
</feature>
<keyword evidence="4 7" id="KW-0812">Transmembrane</keyword>
<dbReference type="Pfam" id="PF07690">
    <property type="entry name" value="MFS_1"/>
    <property type="match status" value="1"/>
</dbReference>
<evidence type="ECO:0000256" key="6">
    <source>
        <dbReference type="ARBA" id="ARBA00023136"/>
    </source>
</evidence>
<dbReference type="InterPro" id="IPR011701">
    <property type="entry name" value="MFS"/>
</dbReference>
<keyword evidence="10" id="KW-1185">Reference proteome</keyword>
<accession>A0A7W6H7W1</accession>
<feature type="transmembrane region" description="Helical" evidence="7">
    <location>
        <begin position="305"/>
        <end position="325"/>
    </location>
</feature>
<evidence type="ECO:0000313" key="9">
    <source>
        <dbReference type="EMBL" id="MBB4000254.1"/>
    </source>
</evidence>
<evidence type="ECO:0000313" key="10">
    <source>
        <dbReference type="Proteomes" id="UP000542776"/>
    </source>
</evidence>
<feature type="transmembrane region" description="Helical" evidence="7">
    <location>
        <begin position="369"/>
        <end position="387"/>
    </location>
</feature>
<dbReference type="RefSeq" id="WP_183201945.1">
    <property type="nucleotide sequence ID" value="NZ_JACIEK010000017.1"/>
</dbReference>
<dbReference type="GO" id="GO:0005886">
    <property type="term" value="C:plasma membrane"/>
    <property type="evidence" value="ECO:0007669"/>
    <property type="project" value="UniProtKB-SubCell"/>
</dbReference>
<dbReference type="PANTHER" id="PTHR23521:SF2">
    <property type="entry name" value="TRANSPORTER MFS SUPERFAMILY"/>
    <property type="match status" value="1"/>
</dbReference>
<evidence type="ECO:0000259" key="8">
    <source>
        <dbReference type="PROSITE" id="PS50850"/>
    </source>
</evidence>
<dbReference type="PANTHER" id="PTHR23521">
    <property type="entry name" value="TRANSPORTER MFS SUPERFAMILY"/>
    <property type="match status" value="1"/>
</dbReference>
<feature type="transmembrane region" description="Helical" evidence="7">
    <location>
        <begin position="211"/>
        <end position="228"/>
    </location>
</feature>
<protein>
    <submittedName>
        <fullName evidence="9">MFS family permease</fullName>
    </submittedName>
</protein>
<feature type="domain" description="Major facilitator superfamily (MFS) profile" evidence="8">
    <location>
        <begin position="214"/>
        <end position="403"/>
    </location>
</feature>
<keyword evidence="2" id="KW-0813">Transport</keyword>
<evidence type="ECO:0000256" key="2">
    <source>
        <dbReference type="ARBA" id="ARBA00022448"/>
    </source>
</evidence>
<sequence>MIWSKTDRISEKQDDSFGIVFINLGSLLAQIVQIAGFPTLLALALSRFGYPSWVIGAILASQWLVVLLLAPFVPKLMTRFGVRLAAQLGSALSVVAVLLLLIPNSAIVSGLSAIMMGAGLTVRWVVCDTWIVQSVHEKARGRAIGIHETLMGLGLAVGPFITMLSNGNETAAVAIYSAILIASIVCFFRGSIVPEGDIDEASGISGQIKQVFWILPLALLAALAAGYVETSMVSLMPLYLLNFEYPETNALTLLSIFGLGGTILQAPLGWIADRWSFRAAQLLCVALIIIGGTSIITLINLPWAIAVILFVWGGCVGGLNTLAVIEAGSTLRPELSGTGMAMIASSYTLGGVIGPVVSGATLSHGNGHGPIIVIVGLMVAYSLTLTLSRRKRFCEPPQSAAPL</sequence>
<comment type="subcellular location">
    <subcellularLocation>
        <location evidence="1">Cell membrane</location>
        <topology evidence="1">Multi-pass membrane protein</topology>
    </subcellularLocation>
</comment>
<keyword evidence="5 7" id="KW-1133">Transmembrane helix</keyword>
<evidence type="ECO:0000256" key="5">
    <source>
        <dbReference type="ARBA" id="ARBA00022989"/>
    </source>
</evidence>
<dbReference type="Proteomes" id="UP000542776">
    <property type="component" value="Unassembled WGS sequence"/>
</dbReference>
<feature type="transmembrane region" description="Helical" evidence="7">
    <location>
        <begin position="108"/>
        <end position="132"/>
    </location>
</feature>
<feature type="transmembrane region" description="Helical" evidence="7">
    <location>
        <begin position="170"/>
        <end position="190"/>
    </location>
</feature>
<dbReference type="PROSITE" id="PS50850">
    <property type="entry name" value="MFS"/>
    <property type="match status" value="1"/>
</dbReference>
<dbReference type="InterPro" id="IPR047200">
    <property type="entry name" value="MFS_YcaD-like"/>
</dbReference>
<feature type="transmembrane region" description="Helical" evidence="7">
    <location>
        <begin position="337"/>
        <end position="357"/>
    </location>
</feature>
<feature type="transmembrane region" description="Helical" evidence="7">
    <location>
        <begin position="279"/>
        <end position="299"/>
    </location>
</feature>
<dbReference type="CDD" id="cd17477">
    <property type="entry name" value="MFS_YcaD_like"/>
    <property type="match status" value="1"/>
</dbReference>
<evidence type="ECO:0000256" key="3">
    <source>
        <dbReference type="ARBA" id="ARBA00022475"/>
    </source>
</evidence>
<feature type="transmembrane region" description="Helical" evidence="7">
    <location>
        <begin position="50"/>
        <end position="72"/>
    </location>
</feature>
<evidence type="ECO:0000256" key="1">
    <source>
        <dbReference type="ARBA" id="ARBA00004651"/>
    </source>
</evidence>
<keyword evidence="6 7" id="KW-0472">Membrane</keyword>
<dbReference type="InterPro" id="IPR036259">
    <property type="entry name" value="MFS_trans_sf"/>
</dbReference>
<gene>
    <name evidence="9" type="ORF">GGR04_004130</name>
</gene>
<dbReference type="EMBL" id="JACIEK010000017">
    <property type="protein sequence ID" value="MBB4000254.1"/>
    <property type="molecule type" value="Genomic_DNA"/>
</dbReference>
<dbReference type="GO" id="GO:0022857">
    <property type="term" value="F:transmembrane transporter activity"/>
    <property type="evidence" value="ECO:0007669"/>
    <property type="project" value="InterPro"/>
</dbReference>
<reference evidence="9 10" key="1">
    <citation type="submission" date="2020-08" db="EMBL/GenBank/DDBJ databases">
        <title>Genomic Encyclopedia of Type Strains, Phase IV (KMG-IV): sequencing the most valuable type-strain genomes for metagenomic binning, comparative biology and taxonomic classification.</title>
        <authorList>
            <person name="Goeker M."/>
        </authorList>
    </citation>
    <scope>NUCLEOTIDE SEQUENCE [LARGE SCALE GENOMIC DNA]</scope>
    <source>
        <strain evidence="9 10">DSM 102238</strain>
    </source>
</reference>
<feature type="transmembrane region" description="Helical" evidence="7">
    <location>
        <begin position="84"/>
        <end position="102"/>
    </location>
</feature>
<dbReference type="InterPro" id="IPR020846">
    <property type="entry name" value="MFS_dom"/>
</dbReference>
<dbReference type="SUPFAM" id="SSF103473">
    <property type="entry name" value="MFS general substrate transporter"/>
    <property type="match status" value="1"/>
</dbReference>
<organism evidence="9 10">
    <name type="scientific">Aureimonas pseudogalii</name>
    <dbReference type="NCBI Taxonomy" id="1744844"/>
    <lineage>
        <taxon>Bacteria</taxon>
        <taxon>Pseudomonadati</taxon>
        <taxon>Pseudomonadota</taxon>
        <taxon>Alphaproteobacteria</taxon>
        <taxon>Hyphomicrobiales</taxon>
        <taxon>Aurantimonadaceae</taxon>
        <taxon>Aureimonas</taxon>
    </lineage>
</organism>
<proteinExistence type="predicted"/>